<name>A0ACC2I4Y0_9PLEO</name>
<dbReference type="Proteomes" id="UP001153331">
    <property type="component" value="Unassembled WGS sequence"/>
</dbReference>
<comment type="caution">
    <text evidence="1">The sequence shown here is derived from an EMBL/GenBank/DDBJ whole genome shotgun (WGS) entry which is preliminary data.</text>
</comment>
<organism evidence="1 2">
    <name type="scientific">Boeremia exigua</name>
    <dbReference type="NCBI Taxonomy" id="749465"/>
    <lineage>
        <taxon>Eukaryota</taxon>
        <taxon>Fungi</taxon>
        <taxon>Dikarya</taxon>
        <taxon>Ascomycota</taxon>
        <taxon>Pezizomycotina</taxon>
        <taxon>Dothideomycetes</taxon>
        <taxon>Pleosporomycetidae</taxon>
        <taxon>Pleosporales</taxon>
        <taxon>Pleosporineae</taxon>
        <taxon>Didymellaceae</taxon>
        <taxon>Boeremia</taxon>
    </lineage>
</organism>
<dbReference type="EMBL" id="JAPHNI010000502">
    <property type="protein sequence ID" value="KAJ8110404.1"/>
    <property type="molecule type" value="Genomic_DNA"/>
</dbReference>
<sequence length="489" mass="55823">MDEARFNGWPSDCFPYQYPDKQLPAGFHVNDESLYINSLDDGIVSMQPMQRFMCDPSPQSYGLLYANIPLQDQHQRQYVTQWPSPDFYRNASPDRTSVSATSSYASQNEMHSPYAYNAVPYGSPAETFQPSLPYRSGEQFMDTPVMPGPSGASISLKEIEYAHQEPEPTIEETDPVDVKYEPAVDPEHVSIKTRDDTLVYKEYTDSSMRNSVREAESVQPVEFKHESDEDSDYSPTNRGNKRRRSAPHATRAPRRRNGARKDSVVSASSSNKPGRRPRGALKSSAESQHQDDCRPFPCPLAGYNCKSTFASKNEWKRHVSTQHVKLGYWRCDLCVPTVDSSDASALYYNDFNRKDLFTQHLRRMHAAQGSAASHNKEYPVNEANIGEHQNRCYLQLRCPPQQSICPFRSCDREFIGPASWEERMEHVGRHLEKDRRDGADFLNVTSWNVDTALEKYLIDEDLIVWEHGAWKIGDGKSRRVVSDSSDEDY</sequence>
<gene>
    <name evidence="1" type="ORF">OPT61_g6745</name>
</gene>
<reference evidence="1" key="1">
    <citation type="submission" date="2022-11" db="EMBL/GenBank/DDBJ databases">
        <title>Genome Sequence of Boeremia exigua.</title>
        <authorList>
            <person name="Buettner E."/>
        </authorList>
    </citation>
    <scope>NUCLEOTIDE SEQUENCE</scope>
    <source>
        <strain evidence="1">CU02</strain>
    </source>
</reference>
<evidence type="ECO:0000313" key="2">
    <source>
        <dbReference type="Proteomes" id="UP001153331"/>
    </source>
</evidence>
<protein>
    <submittedName>
        <fullName evidence="1">Uncharacterized protein</fullName>
    </submittedName>
</protein>
<keyword evidence="2" id="KW-1185">Reference proteome</keyword>
<accession>A0ACC2I4Y0</accession>
<evidence type="ECO:0000313" key="1">
    <source>
        <dbReference type="EMBL" id="KAJ8110404.1"/>
    </source>
</evidence>
<proteinExistence type="predicted"/>